<reference evidence="2 3" key="1">
    <citation type="submission" date="2013-08" db="EMBL/GenBank/DDBJ databases">
        <title>Genome sequencing of Cellulomonas bogoriensis 69B4.</title>
        <authorList>
            <person name="Chen F."/>
            <person name="Li Y."/>
            <person name="Wang G."/>
        </authorList>
    </citation>
    <scope>NUCLEOTIDE SEQUENCE [LARGE SCALE GENOMIC DNA]</scope>
    <source>
        <strain evidence="2 3">69B4</strain>
    </source>
</reference>
<dbReference type="Pfam" id="PF20058">
    <property type="entry name" value="DUF6457"/>
    <property type="match status" value="1"/>
</dbReference>
<comment type="caution">
    <text evidence="2">The sequence shown here is derived from an EMBL/GenBank/DDBJ whole genome shotgun (WGS) entry which is preliminary data.</text>
</comment>
<organism evidence="2 3">
    <name type="scientific">Cellulomonas bogoriensis 69B4 = DSM 16987</name>
    <dbReference type="NCBI Taxonomy" id="1386082"/>
    <lineage>
        <taxon>Bacteria</taxon>
        <taxon>Bacillati</taxon>
        <taxon>Actinomycetota</taxon>
        <taxon>Actinomycetes</taxon>
        <taxon>Micrococcales</taxon>
        <taxon>Cellulomonadaceae</taxon>
        <taxon>Cellulomonas</taxon>
    </lineage>
</organism>
<name>A0A0A0C234_9CELL</name>
<dbReference type="Proteomes" id="UP000054314">
    <property type="component" value="Unassembled WGS sequence"/>
</dbReference>
<evidence type="ECO:0000313" key="3">
    <source>
        <dbReference type="Proteomes" id="UP000054314"/>
    </source>
</evidence>
<proteinExistence type="predicted"/>
<sequence>MGGDLYRWVAHLADELGVHPDAVDVEAVLDLARETAHGVARPAVPLTSYLTGIAVGAGAGDREAFDRVSAHVNRLLEQWRTPS</sequence>
<keyword evidence="3" id="KW-1185">Reference proteome</keyword>
<evidence type="ECO:0000259" key="1">
    <source>
        <dbReference type="Pfam" id="PF20058"/>
    </source>
</evidence>
<dbReference type="AlphaFoldDB" id="A0A0A0C234"/>
<dbReference type="EMBL" id="AXCZ01000014">
    <property type="protein sequence ID" value="KGM14062.1"/>
    <property type="molecule type" value="Genomic_DNA"/>
</dbReference>
<evidence type="ECO:0000313" key="2">
    <source>
        <dbReference type="EMBL" id="KGM14062.1"/>
    </source>
</evidence>
<dbReference type="InterPro" id="IPR045598">
    <property type="entry name" value="DUF6457"/>
</dbReference>
<gene>
    <name evidence="2" type="ORF">N869_05530</name>
</gene>
<protein>
    <submittedName>
        <fullName evidence="2">Molybdopterin-guanine dinucleotide biosynthesis protein MobA</fullName>
    </submittedName>
</protein>
<feature type="domain" description="DUF6457" evidence="1">
    <location>
        <begin position="5"/>
        <end position="81"/>
    </location>
</feature>
<accession>A0A0A0C234</accession>